<dbReference type="PANTHER" id="PTHR34817">
    <property type="entry name" value="NUCLEOTIDYLTRANSFERASE"/>
    <property type="match status" value="1"/>
</dbReference>
<evidence type="ECO:0000313" key="1">
    <source>
        <dbReference type="EMBL" id="MDF3287825.1"/>
    </source>
</evidence>
<comment type="caution">
    <text evidence="1">The sequence shown here is derived from an EMBL/GenBank/DDBJ whole genome shotgun (WGS) entry which is preliminary data.</text>
</comment>
<keyword evidence="2" id="KW-1185">Reference proteome</keyword>
<dbReference type="PANTHER" id="PTHR34817:SF1">
    <property type="entry name" value="NUCLEOTIDYLTRANSFERASE"/>
    <property type="match status" value="1"/>
</dbReference>
<proteinExistence type="predicted"/>
<organism evidence="1 2">
    <name type="scientific">Streptomyces silvisoli</name>
    <dbReference type="NCBI Taxonomy" id="3034235"/>
    <lineage>
        <taxon>Bacteria</taxon>
        <taxon>Bacillati</taxon>
        <taxon>Actinomycetota</taxon>
        <taxon>Actinomycetes</taxon>
        <taxon>Kitasatosporales</taxon>
        <taxon>Streptomycetaceae</taxon>
        <taxon>Streptomyces</taxon>
    </lineage>
</organism>
<gene>
    <name evidence="1" type="ORF">P3G67_00955</name>
</gene>
<dbReference type="EMBL" id="JARJBC010000001">
    <property type="protein sequence ID" value="MDF3287825.1"/>
    <property type="molecule type" value="Genomic_DNA"/>
</dbReference>
<dbReference type="RefSeq" id="WP_276091705.1">
    <property type="nucleotide sequence ID" value="NZ_JARJBC010000001.1"/>
</dbReference>
<dbReference type="Pfam" id="PF10127">
    <property type="entry name" value="RlaP"/>
    <property type="match status" value="1"/>
</dbReference>
<dbReference type="Proteomes" id="UP001216579">
    <property type="component" value="Unassembled WGS sequence"/>
</dbReference>
<name>A0ABT5ZDC1_9ACTN</name>
<reference evidence="1 2" key="1">
    <citation type="submission" date="2023-03" db="EMBL/GenBank/DDBJ databases">
        <title>Draft genome sequence of Streptomyces sp. RB6PN23 isolated from peat swamp forest in Thailand.</title>
        <authorList>
            <person name="Klaysubun C."/>
            <person name="Duangmal K."/>
        </authorList>
    </citation>
    <scope>NUCLEOTIDE SEQUENCE [LARGE SCALE GENOMIC DNA]</scope>
    <source>
        <strain evidence="1 2">RB6PN23</strain>
    </source>
</reference>
<evidence type="ECO:0000313" key="2">
    <source>
        <dbReference type="Proteomes" id="UP001216579"/>
    </source>
</evidence>
<accession>A0ABT5ZDC1</accession>
<dbReference type="InterPro" id="IPR018775">
    <property type="entry name" value="RlaP"/>
</dbReference>
<sequence length="221" mass="24439">MHVLLSGTVGSTAYGLAHEGSDIDQLGVFAAPTEAFHGLRRPVESHVTTEPDRTLHEAAKYCRLALSGNPTVTELVWLPDELYEVRTSLGDELVGLRTAFLSAKAVRDSYLGYAAQQFRKLRARKDADNRRRSEKHARHLVRLLEQGTQLHRTGALTIRLADPGRVRALGERIAAEPEHAVPLLSRAEDHFARPGALPAAPDEPAAEAWLHKVRAALYPRR</sequence>
<protein>
    <submittedName>
        <fullName evidence="1">Nucleotidyltransferase domain-containing protein</fullName>
    </submittedName>
</protein>